<dbReference type="Gene3D" id="1.10.760.10">
    <property type="entry name" value="Cytochrome c-like domain"/>
    <property type="match status" value="1"/>
</dbReference>
<dbReference type="EMBL" id="JAGSGD010000002">
    <property type="protein sequence ID" value="MBR7621488.1"/>
    <property type="molecule type" value="Genomic_DNA"/>
</dbReference>
<proteinExistence type="predicted"/>
<evidence type="ECO:0000256" key="3">
    <source>
        <dbReference type="ARBA" id="ARBA00022723"/>
    </source>
</evidence>
<dbReference type="PANTHER" id="PTHR11961">
    <property type="entry name" value="CYTOCHROME C"/>
    <property type="match status" value="1"/>
</dbReference>
<dbReference type="GO" id="GO:0046872">
    <property type="term" value="F:metal ion binding"/>
    <property type="evidence" value="ECO:0007669"/>
    <property type="project" value="UniProtKB-KW"/>
</dbReference>
<evidence type="ECO:0000313" key="10">
    <source>
        <dbReference type="Proteomes" id="UP000622580"/>
    </source>
</evidence>
<dbReference type="GO" id="GO:0020037">
    <property type="term" value="F:heme binding"/>
    <property type="evidence" value="ECO:0007669"/>
    <property type="project" value="InterPro"/>
</dbReference>
<name>A0A941D7D6_9CAUL</name>
<sequence>MTRRVLAILAIAGLLTGSPALAADGAKTFQFQCKTCHAAKSSPMGPSLAGVAGRKIASLGDFKYSAGLTAKAGATWTDANLDAYLTAPAKFAPGTKMPSGVAAPADRAAVVAYLRGLK</sequence>
<keyword evidence="2 6" id="KW-0349">Heme</keyword>
<keyword evidence="7" id="KW-0732">Signal</keyword>
<evidence type="ECO:0000256" key="2">
    <source>
        <dbReference type="ARBA" id="ARBA00022617"/>
    </source>
</evidence>
<keyword evidence="1" id="KW-0813">Transport</keyword>
<dbReference type="AlphaFoldDB" id="A0A941D7D6"/>
<dbReference type="GO" id="GO:0009055">
    <property type="term" value="F:electron transfer activity"/>
    <property type="evidence" value="ECO:0007669"/>
    <property type="project" value="InterPro"/>
</dbReference>
<protein>
    <submittedName>
        <fullName evidence="9">C-type cytochrome</fullName>
    </submittedName>
</protein>
<dbReference type="RefSeq" id="WP_215342993.1">
    <property type="nucleotide sequence ID" value="NZ_JAGSGD010000002.1"/>
</dbReference>
<dbReference type="SUPFAM" id="SSF46626">
    <property type="entry name" value="Cytochrome c"/>
    <property type="match status" value="1"/>
</dbReference>
<gene>
    <name evidence="9" type="ORF">JKL49_19005</name>
</gene>
<feature type="signal peptide" evidence="7">
    <location>
        <begin position="1"/>
        <end position="22"/>
    </location>
</feature>
<organism evidence="9 10">
    <name type="scientific">Phenylobacterium glaciei</name>
    <dbReference type="NCBI Taxonomy" id="2803784"/>
    <lineage>
        <taxon>Bacteria</taxon>
        <taxon>Pseudomonadati</taxon>
        <taxon>Pseudomonadota</taxon>
        <taxon>Alphaproteobacteria</taxon>
        <taxon>Caulobacterales</taxon>
        <taxon>Caulobacteraceae</taxon>
        <taxon>Phenylobacterium</taxon>
    </lineage>
</organism>
<comment type="caution">
    <text evidence="9">The sequence shown here is derived from an EMBL/GenBank/DDBJ whole genome shotgun (WGS) entry which is preliminary data.</text>
</comment>
<evidence type="ECO:0000313" key="9">
    <source>
        <dbReference type="EMBL" id="MBR7621488.1"/>
    </source>
</evidence>
<feature type="chain" id="PRO_5037233289" evidence="7">
    <location>
        <begin position="23"/>
        <end position="118"/>
    </location>
</feature>
<feature type="domain" description="Cytochrome c" evidence="8">
    <location>
        <begin position="20"/>
        <end position="118"/>
    </location>
</feature>
<evidence type="ECO:0000256" key="6">
    <source>
        <dbReference type="PROSITE-ProRule" id="PRU00433"/>
    </source>
</evidence>
<evidence type="ECO:0000256" key="4">
    <source>
        <dbReference type="ARBA" id="ARBA00022982"/>
    </source>
</evidence>
<reference evidence="9" key="1">
    <citation type="submission" date="2021-04" db="EMBL/GenBank/DDBJ databases">
        <title>Draft genome assembly of strain Phenylobacterium sp. 20VBR1 using MiniION and Illumina platforms.</title>
        <authorList>
            <person name="Thomas F.A."/>
            <person name="Krishnan K.P."/>
            <person name="Sinha R.K."/>
        </authorList>
    </citation>
    <scope>NUCLEOTIDE SEQUENCE</scope>
    <source>
        <strain evidence="9">20VBR1</strain>
    </source>
</reference>
<keyword evidence="10" id="KW-1185">Reference proteome</keyword>
<dbReference type="Proteomes" id="UP000622580">
    <property type="component" value="Unassembled WGS sequence"/>
</dbReference>
<dbReference type="PRINTS" id="PR00604">
    <property type="entry name" value="CYTCHRMECIAB"/>
</dbReference>
<dbReference type="InterPro" id="IPR036909">
    <property type="entry name" value="Cyt_c-like_dom_sf"/>
</dbReference>
<dbReference type="InterPro" id="IPR009056">
    <property type="entry name" value="Cyt_c-like_dom"/>
</dbReference>
<evidence type="ECO:0000256" key="7">
    <source>
        <dbReference type="SAM" id="SignalP"/>
    </source>
</evidence>
<evidence type="ECO:0000259" key="8">
    <source>
        <dbReference type="PROSITE" id="PS51007"/>
    </source>
</evidence>
<dbReference type="PROSITE" id="PS51007">
    <property type="entry name" value="CYTC"/>
    <property type="match status" value="1"/>
</dbReference>
<dbReference type="InterPro" id="IPR002327">
    <property type="entry name" value="Cyt_c_1A/1B"/>
</dbReference>
<keyword evidence="3 6" id="KW-0479">Metal-binding</keyword>
<evidence type="ECO:0000256" key="1">
    <source>
        <dbReference type="ARBA" id="ARBA00022448"/>
    </source>
</evidence>
<keyword evidence="5 6" id="KW-0408">Iron</keyword>
<evidence type="ECO:0000256" key="5">
    <source>
        <dbReference type="ARBA" id="ARBA00023004"/>
    </source>
</evidence>
<keyword evidence="4" id="KW-0249">Electron transport</keyword>
<dbReference type="Pfam" id="PF00034">
    <property type="entry name" value="Cytochrom_C"/>
    <property type="match status" value="1"/>
</dbReference>
<accession>A0A941D7D6</accession>